<evidence type="ECO:0000256" key="13">
    <source>
        <dbReference type="ARBA" id="ARBA00022840"/>
    </source>
</evidence>
<dbReference type="SMART" id="SM00091">
    <property type="entry name" value="PAS"/>
    <property type="match status" value="2"/>
</dbReference>
<evidence type="ECO:0000256" key="8">
    <source>
        <dbReference type="ARBA" id="ARBA00022553"/>
    </source>
</evidence>
<keyword evidence="12 23" id="KW-0418">Kinase</keyword>
<dbReference type="CDD" id="cd16917">
    <property type="entry name" value="HATPase_UhpB-NarQ-NarX-like"/>
    <property type="match status" value="1"/>
</dbReference>
<dbReference type="AlphaFoldDB" id="A0A554WT87"/>
<dbReference type="CDD" id="cd00130">
    <property type="entry name" value="PAS"/>
    <property type="match status" value="1"/>
</dbReference>
<comment type="catalytic activity">
    <reaction evidence="1">
        <text>ATP + protein L-histidine = ADP + protein N-phospho-L-histidine.</text>
        <dbReference type="EC" id="2.7.13.3"/>
    </reaction>
</comment>
<dbReference type="InterPro" id="IPR050482">
    <property type="entry name" value="Sensor_HK_TwoCompSys"/>
</dbReference>
<dbReference type="NCBIfam" id="TIGR00229">
    <property type="entry name" value="sensory_box"/>
    <property type="match status" value="1"/>
</dbReference>
<dbReference type="PANTHER" id="PTHR24421:SF10">
    <property type="entry name" value="NITRATE_NITRITE SENSOR PROTEIN NARQ"/>
    <property type="match status" value="1"/>
</dbReference>
<evidence type="ECO:0000256" key="16">
    <source>
        <dbReference type="ARBA" id="ARBA00023014"/>
    </source>
</evidence>
<dbReference type="GO" id="GO:0016020">
    <property type="term" value="C:membrane"/>
    <property type="evidence" value="ECO:0007669"/>
    <property type="project" value="InterPro"/>
</dbReference>
<evidence type="ECO:0000256" key="7">
    <source>
        <dbReference type="ARBA" id="ARBA00022490"/>
    </source>
</evidence>
<proteinExistence type="predicted"/>
<dbReference type="InterPro" id="IPR000014">
    <property type="entry name" value="PAS"/>
</dbReference>
<name>A0A554WT87_9BURK</name>
<feature type="compositionally biased region" description="Basic and acidic residues" evidence="19">
    <location>
        <begin position="495"/>
        <end position="510"/>
    </location>
</feature>
<dbReference type="SMART" id="SM00387">
    <property type="entry name" value="HATPase_c"/>
    <property type="match status" value="1"/>
</dbReference>
<gene>
    <name evidence="23" type="primary">nreB</name>
    <name evidence="23" type="ORF">Tsedi_00493</name>
</gene>
<dbReference type="InterPro" id="IPR005467">
    <property type="entry name" value="His_kinase_dom"/>
</dbReference>
<keyword evidence="6" id="KW-0004">4Fe-4S</keyword>
<dbReference type="Gene3D" id="1.20.5.1930">
    <property type="match status" value="1"/>
</dbReference>
<evidence type="ECO:0000313" key="23">
    <source>
        <dbReference type="EMBL" id="TSE26785.1"/>
    </source>
</evidence>
<dbReference type="Proteomes" id="UP000320225">
    <property type="component" value="Unassembled WGS sequence"/>
</dbReference>
<dbReference type="InterPro" id="IPR001610">
    <property type="entry name" value="PAC"/>
</dbReference>
<dbReference type="InterPro" id="IPR003594">
    <property type="entry name" value="HATPase_dom"/>
</dbReference>
<evidence type="ECO:0000256" key="11">
    <source>
        <dbReference type="ARBA" id="ARBA00022741"/>
    </source>
</evidence>
<dbReference type="EMBL" id="VJND01000002">
    <property type="protein sequence ID" value="TSE26785.1"/>
    <property type="molecule type" value="Genomic_DNA"/>
</dbReference>
<evidence type="ECO:0000256" key="14">
    <source>
        <dbReference type="ARBA" id="ARBA00023004"/>
    </source>
</evidence>
<dbReference type="Gene3D" id="3.30.565.10">
    <property type="entry name" value="Histidine kinase-like ATPase, C-terminal domain"/>
    <property type="match status" value="1"/>
</dbReference>
<keyword evidence="7" id="KW-0963">Cytoplasm</keyword>
<keyword evidence="10" id="KW-0479">Metal-binding</keyword>
<dbReference type="GO" id="GO:0005737">
    <property type="term" value="C:cytoplasm"/>
    <property type="evidence" value="ECO:0007669"/>
    <property type="project" value="UniProtKB-SubCell"/>
</dbReference>
<dbReference type="Gene3D" id="3.30.450.20">
    <property type="entry name" value="PAS domain"/>
    <property type="match status" value="2"/>
</dbReference>
<keyword evidence="8" id="KW-0597">Phosphoprotein</keyword>
<dbReference type="SUPFAM" id="SSF55874">
    <property type="entry name" value="ATPase domain of HSP90 chaperone/DNA topoisomerase II/histidine kinase"/>
    <property type="match status" value="1"/>
</dbReference>
<feature type="region of interest" description="Disordered" evidence="19">
    <location>
        <begin position="489"/>
        <end position="510"/>
    </location>
</feature>
<dbReference type="PROSITE" id="PS50112">
    <property type="entry name" value="PAS"/>
    <property type="match status" value="1"/>
</dbReference>
<evidence type="ECO:0000256" key="15">
    <source>
        <dbReference type="ARBA" id="ARBA00023012"/>
    </source>
</evidence>
<dbReference type="PROSITE" id="PS50109">
    <property type="entry name" value="HIS_KIN"/>
    <property type="match status" value="1"/>
</dbReference>
<keyword evidence="24" id="KW-1185">Reference proteome</keyword>
<keyword evidence="13" id="KW-0067">ATP-binding</keyword>
<dbReference type="InterPro" id="IPR011712">
    <property type="entry name" value="Sig_transdc_His_kin_sub3_dim/P"/>
</dbReference>
<dbReference type="GO" id="GO:0046983">
    <property type="term" value="F:protein dimerization activity"/>
    <property type="evidence" value="ECO:0007669"/>
    <property type="project" value="InterPro"/>
</dbReference>
<comment type="caution">
    <text evidence="23">The sequence shown here is derived from an EMBL/GenBank/DDBJ whole genome shotgun (WGS) entry which is preliminary data.</text>
</comment>
<dbReference type="InterPro" id="IPR036890">
    <property type="entry name" value="HATPase_C_sf"/>
</dbReference>
<feature type="domain" description="PAS" evidence="21">
    <location>
        <begin position="47"/>
        <end position="98"/>
    </location>
</feature>
<evidence type="ECO:0000256" key="6">
    <source>
        <dbReference type="ARBA" id="ARBA00022485"/>
    </source>
</evidence>
<dbReference type="EC" id="2.7.13.3" evidence="4"/>
<evidence type="ECO:0000256" key="17">
    <source>
        <dbReference type="ARBA" id="ARBA00024827"/>
    </source>
</evidence>
<evidence type="ECO:0000313" key="24">
    <source>
        <dbReference type="Proteomes" id="UP000320225"/>
    </source>
</evidence>
<evidence type="ECO:0000256" key="9">
    <source>
        <dbReference type="ARBA" id="ARBA00022679"/>
    </source>
</evidence>
<organism evidence="23 24">
    <name type="scientific">Tepidimonas sediminis</name>
    <dbReference type="NCBI Taxonomy" id="2588941"/>
    <lineage>
        <taxon>Bacteria</taxon>
        <taxon>Pseudomonadati</taxon>
        <taxon>Pseudomonadota</taxon>
        <taxon>Betaproteobacteria</taxon>
        <taxon>Burkholderiales</taxon>
        <taxon>Tepidimonas</taxon>
    </lineage>
</organism>
<reference evidence="23 24" key="1">
    <citation type="submission" date="2019-07" db="EMBL/GenBank/DDBJ databases">
        <title>Tepidimonas sediminis YIM 72259 draft genome.</title>
        <authorList>
            <person name="Da Costa M.S."/>
            <person name="Froufe H.J.C."/>
            <person name="Egas C."/>
            <person name="Albuquerque L."/>
        </authorList>
    </citation>
    <scope>NUCLEOTIDE SEQUENCE [LARGE SCALE GENOMIC DNA]</scope>
    <source>
        <strain evidence="23 24">YIM 72259</strain>
    </source>
</reference>
<keyword evidence="14" id="KW-0408">Iron</keyword>
<evidence type="ECO:0000256" key="1">
    <source>
        <dbReference type="ARBA" id="ARBA00000085"/>
    </source>
</evidence>
<comment type="cofactor">
    <cofactor evidence="2">
        <name>[4Fe-4S] cluster</name>
        <dbReference type="ChEBI" id="CHEBI:49883"/>
    </cofactor>
</comment>
<dbReference type="SUPFAM" id="SSF55785">
    <property type="entry name" value="PYP-like sensor domain (PAS domain)"/>
    <property type="match status" value="2"/>
</dbReference>
<feature type="domain" description="Histidine kinase" evidence="20">
    <location>
        <begin position="307"/>
        <end position="503"/>
    </location>
</feature>
<dbReference type="Pfam" id="PF08447">
    <property type="entry name" value="PAS_3"/>
    <property type="match status" value="1"/>
</dbReference>
<dbReference type="PROSITE" id="PS50113">
    <property type="entry name" value="PAC"/>
    <property type="match status" value="1"/>
</dbReference>
<keyword evidence="9 23" id="KW-0808">Transferase</keyword>
<protein>
    <recommendedName>
        <fullName evidence="5">Oxygen sensor histidine kinase NreB</fullName>
        <ecNumber evidence="4">2.7.13.3</ecNumber>
    </recommendedName>
    <alternativeName>
        <fullName evidence="18">Nitrogen regulation protein B</fullName>
    </alternativeName>
</protein>
<dbReference type="GO" id="GO:0005524">
    <property type="term" value="F:ATP binding"/>
    <property type="evidence" value="ECO:0007669"/>
    <property type="project" value="UniProtKB-KW"/>
</dbReference>
<dbReference type="PRINTS" id="PR00344">
    <property type="entry name" value="BCTRLSENSOR"/>
</dbReference>
<comment type="subcellular location">
    <subcellularLocation>
        <location evidence="3">Cytoplasm</location>
    </subcellularLocation>
</comment>
<keyword evidence="15" id="KW-0902">Two-component regulatory system</keyword>
<evidence type="ECO:0000256" key="18">
    <source>
        <dbReference type="ARBA" id="ARBA00030800"/>
    </source>
</evidence>
<evidence type="ECO:0000259" key="22">
    <source>
        <dbReference type="PROSITE" id="PS50113"/>
    </source>
</evidence>
<dbReference type="GO" id="GO:0046872">
    <property type="term" value="F:metal ion binding"/>
    <property type="evidence" value="ECO:0007669"/>
    <property type="project" value="UniProtKB-KW"/>
</dbReference>
<dbReference type="PANTHER" id="PTHR24421">
    <property type="entry name" value="NITRATE/NITRITE SENSOR PROTEIN NARX-RELATED"/>
    <property type="match status" value="1"/>
</dbReference>
<sequence>MRSAAVLRIIDASTAVESAALNAADEILPRLIARTLPHLPDVYAWHDPQGTYRLVSPQITALLGWRPSELLGRNPYEFVHPDDEPAVRRRMHEPMLRGATVKSRLRLRHRDGHWVWIDFVGVPLYADGGGRTITGLLTMSRDVSAEVEAHGALEERSSHLALVQDLAGIAWFTLHLRTRQLTHNEVFVELTGHAFSRLRSLLALRWLVLRPDRPWLRRLIADLRRAQPGQPCRAQLRLQQPGGLQRWVRLSLAWRRAAPATTGTDALVLDGALIDIDELVRTREQTRRWVRHEEEARQRERLQIAAALHDEVGQILTGLRWQIEAAQRCLAQQAPACGVADPTPDWLRAIDEAHQRLRDLARRLRPTAAALGLAGAVEQVVQEYRERWLHGLAVHLRLEPDLPEPEPWRASLITGMLRECLNNVARHARAHRVEVTLRRGASGWLTLEVADDGVGLEPARAGGGRRLGLVSLQERARTLKGRLHLDTAPGRGTRIRLDAPLHPQDDEPIP</sequence>
<evidence type="ECO:0000259" key="21">
    <source>
        <dbReference type="PROSITE" id="PS50112"/>
    </source>
</evidence>
<dbReference type="InterPro" id="IPR013655">
    <property type="entry name" value="PAS_fold_3"/>
</dbReference>
<dbReference type="SMART" id="SM00086">
    <property type="entry name" value="PAC"/>
    <property type="match status" value="1"/>
</dbReference>
<accession>A0A554WT87</accession>
<keyword evidence="16" id="KW-0411">Iron-sulfur</keyword>
<feature type="domain" description="PAC" evidence="22">
    <location>
        <begin position="101"/>
        <end position="155"/>
    </location>
</feature>
<dbReference type="InterPro" id="IPR035965">
    <property type="entry name" value="PAS-like_dom_sf"/>
</dbReference>
<dbReference type="GO" id="GO:0051539">
    <property type="term" value="F:4 iron, 4 sulfur cluster binding"/>
    <property type="evidence" value="ECO:0007669"/>
    <property type="project" value="UniProtKB-KW"/>
</dbReference>
<dbReference type="Pfam" id="PF07730">
    <property type="entry name" value="HisKA_3"/>
    <property type="match status" value="1"/>
</dbReference>
<keyword evidence="11" id="KW-0547">Nucleotide-binding</keyword>
<evidence type="ECO:0000256" key="3">
    <source>
        <dbReference type="ARBA" id="ARBA00004496"/>
    </source>
</evidence>
<evidence type="ECO:0000256" key="2">
    <source>
        <dbReference type="ARBA" id="ARBA00001966"/>
    </source>
</evidence>
<comment type="function">
    <text evidence="17">Member of the two-component regulatory system NreB/NreC involved in the control of dissimilatory nitrate/nitrite reduction in response to oxygen. NreB functions as a direct oxygen sensor histidine kinase which is autophosphorylated, in the absence of oxygen, probably at the conserved histidine residue, and transfers its phosphate group probably to a conserved aspartate residue of NreC. NreB/NreC activates the expression of the nitrate (narGHJI) and nitrite (nir) reductase operons, as well as the putative nitrate transporter gene narT.</text>
</comment>
<evidence type="ECO:0000259" key="20">
    <source>
        <dbReference type="PROSITE" id="PS50109"/>
    </source>
</evidence>
<evidence type="ECO:0000256" key="4">
    <source>
        <dbReference type="ARBA" id="ARBA00012438"/>
    </source>
</evidence>
<dbReference type="OrthoDB" id="9782588at2"/>
<evidence type="ECO:0000256" key="12">
    <source>
        <dbReference type="ARBA" id="ARBA00022777"/>
    </source>
</evidence>
<evidence type="ECO:0000256" key="10">
    <source>
        <dbReference type="ARBA" id="ARBA00022723"/>
    </source>
</evidence>
<evidence type="ECO:0000256" key="5">
    <source>
        <dbReference type="ARBA" id="ARBA00017322"/>
    </source>
</evidence>
<dbReference type="InterPro" id="IPR000700">
    <property type="entry name" value="PAS-assoc_C"/>
</dbReference>
<dbReference type="InterPro" id="IPR004358">
    <property type="entry name" value="Sig_transdc_His_kin-like_C"/>
</dbReference>
<dbReference type="Pfam" id="PF02518">
    <property type="entry name" value="HATPase_c"/>
    <property type="match status" value="1"/>
</dbReference>
<evidence type="ECO:0000256" key="19">
    <source>
        <dbReference type="SAM" id="MobiDB-lite"/>
    </source>
</evidence>
<dbReference type="GO" id="GO:0000155">
    <property type="term" value="F:phosphorelay sensor kinase activity"/>
    <property type="evidence" value="ECO:0007669"/>
    <property type="project" value="InterPro"/>
</dbReference>